<evidence type="ECO:0000313" key="2">
    <source>
        <dbReference type="Proteomes" id="UP000887574"/>
    </source>
</evidence>
<feature type="compositionally biased region" description="Polar residues" evidence="1">
    <location>
        <begin position="364"/>
        <end position="382"/>
    </location>
</feature>
<name>A0A915E4H2_9BILA</name>
<organism evidence="2 3">
    <name type="scientific">Ditylenchus dipsaci</name>
    <dbReference type="NCBI Taxonomy" id="166011"/>
    <lineage>
        <taxon>Eukaryota</taxon>
        <taxon>Metazoa</taxon>
        <taxon>Ecdysozoa</taxon>
        <taxon>Nematoda</taxon>
        <taxon>Chromadorea</taxon>
        <taxon>Rhabditida</taxon>
        <taxon>Tylenchina</taxon>
        <taxon>Tylenchomorpha</taxon>
        <taxon>Sphaerularioidea</taxon>
        <taxon>Anguinidae</taxon>
        <taxon>Anguininae</taxon>
        <taxon>Ditylenchus</taxon>
    </lineage>
</organism>
<feature type="region of interest" description="Disordered" evidence="1">
    <location>
        <begin position="325"/>
        <end position="382"/>
    </location>
</feature>
<dbReference type="PROSITE" id="PS51257">
    <property type="entry name" value="PROKAR_LIPOPROTEIN"/>
    <property type="match status" value="1"/>
</dbReference>
<keyword evidence="2" id="KW-1185">Reference proteome</keyword>
<reference evidence="3" key="1">
    <citation type="submission" date="2022-11" db="UniProtKB">
        <authorList>
            <consortium name="WormBaseParasite"/>
        </authorList>
    </citation>
    <scope>IDENTIFICATION</scope>
</reference>
<evidence type="ECO:0000256" key="1">
    <source>
        <dbReference type="SAM" id="MobiDB-lite"/>
    </source>
</evidence>
<sequence>MTDLRMGTHYDWLQRLDVLSRPFLLLLLAFFACLYVSNANGAVEQSDGTIMLKLPAGQDRVQARLLTETEDNITFTVLRPDKDDLQPEVASHKLSFSYVKDCIMSCHGLRKNFQLSKGNGRSSTADINSDAVVILSNSDEKSVIKGSYDGDPGQDKKIDRRCAVKNRVDSRFSPPFSVDFSMFRLANSSDFDATVIFVKPCLQAVQGAYTRAWDEFLIFIVCIICCCCCFKDGSLLHPLTKTSNRTSGNATSTVGERPGKKKIIDPKIGPVAVVVQPAPSHLQVRDSKVKTAISKTGASRLKSILLLRLHSHYRRYRICPRKWMRHSRGKQENRDAMQFQMQDKEFGERRDSKASRYESVGSLEANSTIEPGPSSQFSKPLE</sequence>
<protein>
    <submittedName>
        <fullName evidence="3">Uncharacterized protein</fullName>
    </submittedName>
</protein>
<dbReference type="Proteomes" id="UP000887574">
    <property type="component" value="Unplaced"/>
</dbReference>
<evidence type="ECO:0000313" key="3">
    <source>
        <dbReference type="WBParaSite" id="jg25719.1"/>
    </source>
</evidence>
<accession>A0A915E4H2</accession>
<proteinExistence type="predicted"/>
<feature type="compositionally biased region" description="Polar residues" evidence="1">
    <location>
        <begin position="241"/>
        <end position="254"/>
    </location>
</feature>
<feature type="compositionally biased region" description="Basic and acidic residues" evidence="1">
    <location>
        <begin position="342"/>
        <end position="356"/>
    </location>
</feature>
<feature type="region of interest" description="Disordered" evidence="1">
    <location>
        <begin position="241"/>
        <end position="262"/>
    </location>
</feature>
<dbReference type="WBParaSite" id="jg25719.1">
    <property type="protein sequence ID" value="jg25719.1"/>
    <property type="gene ID" value="jg25719"/>
</dbReference>
<dbReference type="AlphaFoldDB" id="A0A915E4H2"/>